<dbReference type="InterPro" id="IPR023210">
    <property type="entry name" value="NADP_OxRdtase_dom"/>
</dbReference>
<protein>
    <recommendedName>
        <fullName evidence="4">NADP-dependent oxidoreductase domain-containing protein</fullName>
    </recommendedName>
</protein>
<dbReference type="Pfam" id="PF00248">
    <property type="entry name" value="Aldo_ket_red"/>
    <property type="match status" value="1"/>
</dbReference>
<keyword evidence="3" id="KW-0560">Oxidoreductase</keyword>
<dbReference type="InterPro" id="IPR036812">
    <property type="entry name" value="NAD(P)_OxRdtase_dom_sf"/>
</dbReference>
<evidence type="ECO:0000256" key="3">
    <source>
        <dbReference type="ARBA" id="ARBA00023002"/>
    </source>
</evidence>
<keyword evidence="6" id="KW-1185">Reference proteome</keyword>
<reference evidence="6" key="1">
    <citation type="journal article" date="2013" name="Nature">
        <title>Pan genome of the phytoplankton Emiliania underpins its global distribution.</title>
        <authorList>
            <person name="Read B.A."/>
            <person name="Kegel J."/>
            <person name="Klute M.J."/>
            <person name="Kuo A."/>
            <person name="Lefebvre S.C."/>
            <person name="Maumus F."/>
            <person name="Mayer C."/>
            <person name="Miller J."/>
            <person name="Monier A."/>
            <person name="Salamov A."/>
            <person name="Young J."/>
            <person name="Aguilar M."/>
            <person name="Claverie J.M."/>
            <person name="Frickenhaus S."/>
            <person name="Gonzalez K."/>
            <person name="Herman E.K."/>
            <person name="Lin Y.C."/>
            <person name="Napier J."/>
            <person name="Ogata H."/>
            <person name="Sarno A.F."/>
            <person name="Shmutz J."/>
            <person name="Schroeder D."/>
            <person name="de Vargas C."/>
            <person name="Verret F."/>
            <person name="von Dassow P."/>
            <person name="Valentin K."/>
            <person name="Van de Peer Y."/>
            <person name="Wheeler G."/>
            <person name="Dacks J.B."/>
            <person name="Delwiche C.F."/>
            <person name="Dyhrman S.T."/>
            <person name="Glockner G."/>
            <person name="John U."/>
            <person name="Richards T."/>
            <person name="Worden A.Z."/>
            <person name="Zhang X."/>
            <person name="Grigoriev I.V."/>
            <person name="Allen A.E."/>
            <person name="Bidle K."/>
            <person name="Borodovsky M."/>
            <person name="Bowler C."/>
            <person name="Brownlee C."/>
            <person name="Cock J.M."/>
            <person name="Elias M."/>
            <person name="Gladyshev V.N."/>
            <person name="Groth M."/>
            <person name="Guda C."/>
            <person name="Hadaegh A."/>
            <person name="Iglesias-Rodriguez M.D."/>
            <person name="Jenkins J."/>
            <person name="Jones B.M."/>
            <person name="Lawson T."/>
            <person name="Leese F."/>
            <person name="Lindquist E."/>
            <person name="Lobanov A."/>
            <person name="Lomsadze A."/>
            <person name="Malik S.B."/>
            <person name="Marsh M.E."/>
            <person name="Mackinder L."/>
            <person name="Mock T."/>
            <person name="Mueller-Roeber B."/>
            <person name="Pagarete A."/>
            <person name="Parker M."/>
            <person name="Probert I."/>
            <person name="Quesneville H."/>
            <person name="Raines C."/>
            <person name="Rensing S.A."/>
            <person name="Riano-Pachon D.M."/>
            <person name="Richier S."/>
            <person name="Rokitta S."/>
            <person name="Shiraiwa Y."/>
            <person name="Soanes D.M."/>
            <person name="van der Giezen M."/>
            <person name="Wahlund T.M."/>
            <person name="Williams B."/>
            <person name="Wilson W."/>
            <person name="Wolfe G."/>
            <person name="Wurch L.L."/>
        </authorList>
    </citation>
    <scope>NUCLEOTIDE SEQUENCE</scope>
</reference>
<sequence length="161" mass="17489">PDDDSIRGQWAALEEMAAQKTTRSLAVSNFSPRQLDVILADKSATVPTVNQLPFGVGFANIYDGNAASIVAENSKRGVVVQAWSPLQRALRGNRKDACAMIGQKYGKTAAQVALRWIADMGCSFTTAGTRKRDGAPARFRENLDIFDFKLTQEEIAALAKL</sequence>
<dbReference type="GO" id="GO:0016616">
    <property type="term" value="F:oxidoreductase activity, acting on the CH-OH group of donors, NAD or NADP as acceptor"/>
    <property type="evidence" value="ECO:0007669"/>
    <property type="project" value="UniProtKB-ARBA"/>
</dbReference>
<organism evidence="5 6">
    <name type="scientific">Emiliania huxleyi (strain CCMP1516)</name>
    <dbReference type="NCBI Taxonomy" id="280463"/>
    <lineage>
        <taxon>Eukaryota</taxon>
        <taxon>Haptista</taxon>
        <taxon>Haptophyta</taxon>
        <taxon>Prymnesiophyceae</taxon>
        <taxon>Isochrysidales</taxon>
        <taxon>Noelaerhabdaceae</taxon>
        <taxon>Emiliania</taxon>
    </lineage>
</organism>
<evidence type="ECO:0000313" key="6">
    <source>
        <dbReference type="Proteomes" id="UP000013827"/>
    </source>
</evidence>
<evidence type="ECO:0000313" key="5">
    <source>
        <dbReference type="EnsemblProtists" id="EOD09057"/>
    </source>
</evidence>
<evidence type="ECO:0000256" key="1">
    <source>
        <dbReference type="ARBA" id="ARBA00007905"/>
    </source>
</evidence>
<dbReference type="HOGENOM" id="CLU_1648166_0_0_1"/>
<comment type="similarity">
    <text evidence="1">Belongs to the aldo/keto reductase family.</text>
</comment>
<dbReference type="PaxDb" id="2903-EOD09057"/>
<proteinExistence type="inferred from homology"/>
<dbReference type="EnsemblProtists" id="EOD09057">
    <property type="protein sequence ID" value="EOD09057"/>
    <property type="gene ID" value="EMIHUDRAFT_358643"/>
</dbReference>
<evidence type="ECO:0000259" key="4">
    <source>
        <dbReference type="Pfam" id="PF00248"/>
    </source>
</evidence>
<dbReference type="SUPFAM" id="SSF51430">
    <property type="entry name" value="NAD(P)-linked oxidoreductase"/>
    <property type="match status" value="1"/>
</dbReference>
<dbReference type="PANTHER" id="PTHR43827:SF3">
    <property type="entry name" value="NADP-DEPENDENT OXIDOREDUCTASE DOMAIN-CONTAINING PROTEIN"/>
    <property type="match status" value="1"/>
</dbReference>
<dbReference type="STRING" id="2903.R1BI43"/>
<dbReference type="Gene3D" id="3.20.20.100">
    <property type="entry name" value="NADP-dependent oxidoreductase domain"/>
    <property type="match status" value="1"/>
</dbReference>
<dbReference type="AlphaFoldDB" id="A0A0D3ICS2"/>
<keyword evidence="2" id="KW-0521">NADP</keyword>
<name>A0A0D3ICS2_EMIH1</name>
<dbReference type="Proteomes" id="UP000013827">
    <property type="component" value="Unassembled WGS sequence"/>
</dbReference>
<dbReference type="KEGG" id="ehx:EMIHUDRAFT_358643"/>
<dbReference type="PANTHER" id="PTHR43827">
    <property type="entry name" value="2,5-DIKETO-D-GLUCONIC ACID REDUCTASE"/>
    <property type="match status" value="1"/>
</dbReference>
<reference evidence="5" key="2">
    <citation type="submission" date="2024-10" db="UniProtKB">
        <authorList>
            <consortium name="EnsemblProtists"/>
        </authorList>
    </citation>
    <scope>IDENTIFICATION</scope>
</reference>
<dbReference type="eggNOG" id="KOG1577">
    <property type="taxonomic scope" value="Eukaryota"/>
</dbReference>
<evidence type="ECO:0000256" key="2">
    <source>
        <dbReference type="ARBA" id="ARBA00022857"/>
    </source>
</evidence>
<dbReference type="GeneID" id="17255200"/>
<feature type="domain" description="NADP-dependent oxidoreductase" evidence="4">
    <location>
        <begin position="6"/>
        <end position="160"/>
    </location>
</feature>
<dbReference type="PRINTS" id="PR00069">
    <property type="entry name" value="ALDKETRDTASE"/>
</dbReference>
<dbReference type="InterPro" id="IPR020471">
    <property type="entry name" value="AKR"/>
</dbReference>
<accession>A0A0D3ICS2</accession>
<dbReference type="RefSeq" id="XP_005761486.1">
    <property type="nucleotide sequence ID" value="XM_005761429.1"/>
</dbReference>